<dbReference type="GO" id="GO:0004632">
    <property type="term" value="F:phosphopantothenate--cysteine ligase activity"/>
    <property type="evidence" value="ECO:0007669"/>
    <property type="project" value="UniProtKB-EC"/>
</dbReference>
<feature type="binding site" evidence="3">
    <location>
        <position position="391"/>
    </location>
    <ligand>
        <name>CTP</name>
        <dbReference type="ChEBI" id="CHEBI:37563"/>
    </ligand>
</feature>
<keyword evidence="1 3" id="KW-0210">Decarboxylase</keyword>
<dbReference type="InterPro" id="IPR005252">
    <property type="entry name" value="CoaBC"/>
</dbReference>
<protein>
    <recommendedName>
        <fullName evidence="3">Coenzyme A biosynthesis bifunctional protein CoaBC</fullName>
    </recommendedName>
    <alternativeName>
        <fullName evidence="3">DNA/pantothenate metabolism flavoprotein</fullName>
    </alternativeName>
    <alternativeName>
        <fullName evidence="3">Phosphopantothenoylcysteine synthetase/decarboxylase</fullName>
        <shortName evidence="3">PPCS-PPCDC</shortName>
    </alternativeName>
    <domain>
        <recommendedName>
            <fullName evidence="3">Phosphopantothenoylcysteine decarboxylase</fullName>
            <shortName evidence="3">PPC decarboxylase</shortName>
            <shortName evidence="3">PPC-DC</shortName>
            <ecNumber evidence="3">4.1.1.36</ecNumber>
        </recommendedName>
        <alternativeName>
            <fullName evidence="3">CoaC</fullName>
        </alternativeName>
    </domain>
    <domain>
        <recommendedName>
            <fullName evidence="3">Phosphopantothenate--cysteine ligase</fullName>
            <ecNumber evidence="3">6.3.2.5</ecNumber>
        </recommendedName>
        <alternativeName>
            <fullName evidence="3">CoaB</fullName>
        </alternativeName>
        <alternativeName>
            <fullName evidence="3">Phosphopantothenoylcysteine synthetase</fullName>
            <shortName evidence="3">PPC synthetase</shortName>
            <shortName evidence="3">PPC-S</shortName>
        </alternativeName>
    </domain>
</protein>
<dbReference type="HAMAP" id="MF_02225">
    <property type="entry name" value="CoaBC"/>
    <property type="match status" value="1"/>
</dbReference>
<evidence type="ECO:0000256" key="4">
    <source>
        <dbReference type="RuleBase" id="RU364078"/>
    </source>
</evidence>
<comment type="caution">
    <text evidence="3">Lacks conserved residue(s) required for the propagation of feature annotation.</text>
</comment>
<feature type="region of interest" description="Phosphopantothenate--cysteine ligase" evidence="3">
    <location>
        <begin position="190"/>
        <end position="474"/>
    </location>
</feature>
<organism evidence="7 8">
    <name type="scientific">Psychrobacter saeujeotis</name>
    <dbReference type="NCBI Taxonomy" id="3143436"/>
    <lineage>
        <taxon>Bacteria</taxon>
        <taxon>Pseudomonadati</taxon>
        <taxon>Pseudomonadota</taxon>
        <taxon>Gammaproteobacteria</taxon>
        <taxon>Moraxellales</taxon>
        <taxon>Moraxellaceae</taxon>
        <taxon>Psychrobacter</taxon>
    </lineage>
</organism>
<feature type="active site" description="Proton donor" evidence="3">
    <location>
        <position position="154"/>
    </location>
</feature>
<feature type="binding site" evidence="3">
    <location>
        <begin position="373"/>
        <end position="376"/>
    </location>
    <ligand>
        <name>CTP</name>
        <dbReference type="ChEBI" id="CHEBI:37563"/>
    </ligand>
</feature>
<dbReference type="Gene3D" id="3.40.50.10300">
    <property type="entry name" value="CoaB-like"/>
    <property type="match status" value="1"/>
</dbReference>
<comment type="pathway">
    <text evidence="3 4">Cofactor biosynthesis; coenzyme A biosynthesis; CoA from (R)-pantothenate: step 3/5.</text>
</comment>
<comment type="cofactor">
    <cofactor evidence="3">
        <name>FMN</name>
        <dbReference type="ChEBI" id="CHEBI:58210"/>
    </cofactor>
    <text evidence="3">Binds 1 FMN per subunit.</text>
</comment>
<dbReference type="PANTHER" id="PTHR14359">
    <property type="entry name" value="HOMO-OLIGOMERIC FLAVIN CONTAINING CYS DECARBOXYLASE FAMILY"/>
    <property type="match status" value="1"/>
</dbReference>
<reference evidence="7 8" key="1">
    <citation type="submission" date="2024-05" db="EMBL/GenBank/DDBJ databases">
        <authorList>
            <person name="Kim H.-Y."/>
            <person name="Kim E."/>
            <person name="Cai Y."/>
            <person name="Yang S.-M."/>
            <person name="Lee W."/>
        </authorList>
    </citation>
    <scope>NUCLEOTIDE SEQUENCE [LARGE SCALE GENOMIC DNA]</scope>
    <source>
        <strain evidence="7 8">FBL11</strain>
    </source>
</reference>
<feature type="binding site" evidence="3">
    <location>
        <position position="357"/>
    </location>
    <ligand>
        <name>CTP</name>
        <dbReference type="ChEBI" id="CHEBI:37563"/>
    </ligand>
</feature>
<comment type="pathway">
    <text evidence="3 4">Cofactor biosynthesis; coenzyme A biosynthesis; CoA from (R)-pantothenate: step 2/5.</text>
</comment>
<comment type="function">
    <text evidence="3">Catalyzes two sequential steps in the biosynthesis of coenzyme A. In the first step cysteine is conjugated to 4'-phosphopantothenate to form 4-phosphopantothenoylcysteine. In the second step the latter compound is decarboxylated to form 4'-phosphopantotheine.</text>
</comment>
<feature type="binding site" evidence="3">
    <location>
        <position position="347"/>
    </location>
    <ligand>
        <name>CTP</name>
        <dbReference type="ChEBI" id="CHEBI:37563"/>
    </ligand>
</feature>
<feature type="binding site" evidence="3">
    <location>
        <position position="405"/>
    </location>
    <ligand>
        <name>CTP</name>
        <dbReference type="ChEBI" id="CHEBI:37563"/>
    </ligand>
</feature>
<comment type="catalytic activity">
    <reaction evidence="3 4">
        <text>(R)-4'-phosphopantothenate + L-cysteine + CTP = N-[(R)-4-phosphopantothenoyl]-L-cysteine + CMP + diphosphate + H(+)</text>
        <dbReference type="Rhea" id="RHEA:19397"/>
        <dbReference type="ChEBI" id="CHEBI:10986"/>
        <dbReference type="ChEBI" id="CHEBI:15378"/>
        <dbReference type="ChEBI" id="CHEBI:33019"/>
        <dbReference type="ChEBI" id="CHEBI:35235"/>
        <dbReference type="ChEBI" id="CHEBI:37563"/>
        <dbReference type="ChEBI" id="CHEBI:59458"/>
        <dbReference type="ChEBI" id="CHEBI:60377"/>
        <dbReference type="EC" id="6.3.2.5"/>
    </reaction>
</comment>
<gene>
    <name evidence="3 7" type="primary">coaBC</name>
    <name evidence="7" type="ORF">AAIR29_00410</name>
</gene>
<keyword evidence="2 3" id="KW-0456">Lyase</keyword>
<evidence type="ECO:0000259" key="5">
    <source>
        <dbReference type="Pfam" id="PF02441"/>
    </source>
</evidence>
<feature type="domain" description="DNA/pantothenate metabolism flavoprotein C-terminal" evidence="6">
    <location>
        <begin position="186"/>
        <end position="266"/>
    </location>
</feature>
<name>A0ABU9X4D2_9GAMM</name>
<dbReference type="EMBL" id="JBDGHN010000002">
    <property type="protein sequence ID" value="MEN2750083.1"/>
    <property type="molecule type" value="Genomic_DNA"/>
</dbReference>
<evidence type="ECO:0000313" key="8">
    <source>
        <dbReference type="Proteomes" id="UP001461960"/>
    </source>
</evidence>
<comment type="catalytic activity">
    <reaction evidence="3 4">
        <text>N-[(R)-4-phosphopantothenoyl]-L-cysteine + H(+) = (R)-4'-phosphopantetheine + CO2</text>
        <dbReference type="Rhea" id="RHEA:16793"/>
        <dbReference type="ChEBI" id="CHEBI:15378"/>
        <dbReference type="ChEBI" id="CHEBI:16526"/>
        <dbReference type="ChEBI" id="CHEBI:59458"/>
        <dbReference type="ChEBI" id="CHEBI:61723"/>
        <dbReference type="EC" id="4.1.1.36"/>
    </reaction>
</comment>
<keyword evidence="3 4" id="KW-0285">Flavoprotein</keyword>
<dbReference type="NCBIfam" id="TIGR00521">
    <property type="entry name" value="coaBC_dfp"/>
    <property type="match status" value="1"/>
</dbReference>
<keyword evidence="8" id="KW-1185">Reference proteome</keyword>
<evidence type="ECO:0000256" key="2">
    <source>
        <dbReference type="ARBA" id="ARBA00023239"/>
    </source>
</evidence>
<sequence length="474" mass="50715">MSNVVLAITGGIAAYKSAVFARLLIKAGFDVRVIMTTGAQAFITPLTLQALTGNEVHISLLDERAEAGMGHIELAKWADLIVIAPASANTLARLAMGMADDLLTTVCLATTAPVLVAPAMNQQMWAHPAVSLNVQTLADMNYHIIEPASGEQACGDVGAGRLPEPEQLLAEVRLFSAQQTIPQHLFGKTVVITAGPTVEAIDPVRYLSNHSSGKMGFALAQACVEAGAQVTLIAGGKVALPTPLGVTRIDVLSAAQMLTTAQQCVAGTHPALLSLTENEQIDDHKHHHVHNHHEHERAECDCHEPDDQIEQQSVASGDITSNGNLDTLPLDNLRHADIFIATAAVADYRTQEAAPQKIKKTQDAMTLNLVKNPDILATISHAYPDMFVVGFAAETQDVEHYARGKLAAKDLDLIACNDVSRSDIGFASDDNAMQVFFSERYAHDTVTLEKASKDKIAEQLATIIGKTLTQRLNG</sequence>
<comment type="caution">
    <text evidence="7">The sequence shown here is derived from an EMBL/GenBank/DDBJ whole genome shotgun (WGS) entry which is preliminary data.</text>
</comment>
<comment type="similarity">
    <text evidence="3 4">In the N-terminal section; belongs to the HFCD (homo-oligomeric flavin containing Cys decarboxylase) superfamily.</text>
</comment>
<dbReference type="InterPro" id="IPR003382">
    <property type="entry name" value="Flavoprotein"/>
</dbReference>
<keyword evidence="3" id="KW-0479">Metal-binding</keyword>
<feature type="binding site" evidence="3">
    <location>
        <position position="409"/>
    </location>
    <ligand>
        <name>CTP</name>
        <dbReference type="ChEBI" id="CHEBI:37563"/>
    </ligand>
</feature>
<feature type="domain" description="DNA/pantothenate metabolism flavoprotein C-terminal" evidence="6">
    <location>
        <begin position="311"/>
        <end position="464"/>
    </location>
</feature>
<proteinExistence type="inferred from homology"/>
<dbReference type="InterPro" id="IPR007085">
    <property type="entry name" value="DNA/pantothenate-metab_flavo_C"/>
</dbReference>
<dbReference type="InterPro" id="IPR036551">
    <property type="entry name" value="Flavin_trans-like"/>
</dbReference>
<dbReference type="GO" id="GO:0004633">
    <property type="term" value="F:phosphopantothenoylcysteine decarboxylase activity"/>
    <property type="evidence" value="ECO:0007669"/>
    <property type="project" value="UniProtKB-EC"/>
</dbReference>
<dbReference type="Proteomes" id="UP001461960">
    <property type="component" value="Unassembled WGS sequence"/>
</dbReference>
<feature type="domain" description="Flavoprotein" evidence="5">
    <location>
        <begin position="3"/>
        <end position="171"/>
    </location>
</feature>
<evidence type="ECO:0000256" key="1">
    <source>
        <dbReference type="ARBA" id="ARBA00022793"/>
    </source>
</evidence>
<dbReference type="SUPFAM" id="SSF52507">
    <property type="entry name" value="Homo-oligomeric flavin-containing Cys decarboxylases, HFCD"/>
    <property type="match status" value="1"/>
</dbReference>
<accession>A0ABU9X4D2</accession>
<dbReference type="InterPro" id="IPR035929">
    <property type="entry name" value="CoaB-like_sf"/>
</dbReference>
<keyword evidence="3" id="KW-0460">Magnesium</keyword>
<feature type="region of interest" description="Phosphopantothenoylcysteine decarboxylase" evidence="3">
    <location>
        <begin position="1"/>
        <end position="189"/>
    </location>
</feature>
<evidence type="ECO:0000259" key="6">
    <source>
        <dbReference type="Pfam" id="PF04127"/>
    </source>
</evidence>
<comment type="similarity">
    <text evidence="3 4">In the C-terminal section; belongs to the PPC synthetase family.</text>
</comment>
<keyword evidence="3 4" id="KW-0288">FMN</keyword>
<dbReference type="SUPFAM" id="SSF102645">
    <property type="entry name" value="CoaB-like"/>
    <property type="match status" value="1"/>
</dbReference>
<evidence type="ECO:0000256" key="3">
    <source>
        <dbReference type="HAMAP-Rule" id="MF_02225"/>
    </source>
</evidence>
<dbReference type="Gene3D" id="3.40.50.1950">
    <property type="entry name" value="Flavin prenyltransferase-like"/>
    <property type="match status" value="1"/>
</dbReference>
<evidence type="ECO:0000313" key="7">
    <source>
        <dbReference type="EMBL" id="MEN2750083.1"/>
    </source>
</evidence>
<dbReference type="EC" id="4.1.1.36" evidence="3"/>
<dbReference type="RefSeq" id="WP_299217827.1">
    <property type="nucleotide sequence ID" value="NZ_JBDGHN010000002.1"/>
</dbReference>
<keyword evidence="3" id="KW-0511">Multifunctional enzyme</keyword>
<dbReference type="PANTHER" id="PTHR14359:SF6">
    <property type="entry name" value="PHOSPHOPANTOTHENOYLCYSTEINE DECARBOXYLASE"/>
    <property type="match status" value="1"/>
</dbReference>
<comment type="function">
    <text evidence="4">Catalyzes two steps in the biosynthesis of coenzyme A. In the first step cysteine is conjugated to 4'-phosphopantothenate to form 4-phosphopantothenoylcysteine, in the latter compound is decarboxylated to form 4'-phosphopantotheine.</text>
</comment>
<comment type="cofactor">
    <cofactor evidence="3">
        <name>Mg(2+)</name>
        <dbReference type="ChEBI" id="CHEBI:18420"/>
    </cofactor>
</comment>
<dbReference type="EC" id="6.3.2.5" evidence="3"/>
<dbReference type="Pfam" id="PF02441">
    <property type="entry name" value="Flavoprotein"/>
    <property type="match status" value="1"/>
</dbReference>
<keyword evidence="3 4" id="KW-0436">Ligase</keyword>
<dbReference type="Pfam" id="PF04127">
    <property type="entry name" value="DFP"/>
    <property type="match status" value="2"/>
</dbReference>